<feature type="compositionally biased region" description="Low complexity" evidence="8">
    <location>
        <begin position="152"/>
        <end position="163"/>
    </location>
</feature>
<evidence type="ECO:0000313" key="12">
    <source>
        <dbReference type="Proteomes" id="UP000824169"/>
    </source>
</evidence>
<name>A0A9D1TAP8_9FIRM</name>
<dbReference type="GO" id="GO:0051301">
    <property type="term" value="P:cell division"/>
    <property type="evidence" value="ECO:0007669"/>
    <property type="project" value="UniProtKB-KW"/>
</dbReference>
<evidence type="ECO:0000256" key="1">
    <source>
        <dbReference type="ARBA" id="ARBA00004370"/>
    </source>
</evidence>
<proteinExistence type="predicted"/>
<evidence type="ECO:0000256" key="7">
    <source>
        <dbReference type="ARBA" id="ARBA00023306"/>
    </source>
</evidence>
<dbReference type="GO" id="GO:0005886">
    <property type="term" value="C:plasma membrane"/>
    <property type="evidence" value="ECO:0007669"/>
    <property type="project" value="TreeGrafter"/>
</dbReference>
<evidence type="ECO:0000313" key="11">
    <source>
        <dbReference type="EMBL" id="HIV24897.1"/>
    </source>
</evidence>
<evidence type="ECO:0000256" key="9">
    <source>
        <dbReference type="SAM" id="Phobius"/>
    </source>
</evidence>
<accession>A0A9D1TAP8</accession>
<keyword evidence="5 9" id="KW-1133">Transmembrane helix</keyword>
<comment type="subcellular location">
    <subcellularLocation>
        <location evidence="1">Membrane</location>
    </subcellularLocation>
</comment>
<gene>
    <name evidence="11" type="ORF">IAB71_03780</name>
</gene>
<dbReference type="Pfam" id="PF08478">
    <property type="entry name" value="POTRA_1"/>
    <property type="match status" value="1"/>
</dbReference>
<reference evidence="11" key="1">
    <citation type="submission" date="2020-10" db="EMBL/GenBank/DDBJ databases">
        <authorList>
            <person name="Gilroy R."/>
        </authorList>
    </citation>
    <scope>NUCLEOTIDE SEQUENCE</scope>
    <source>
        <strain evidence="11">CHK188-20938</strain>
    </source>
</reference>
<dbReference type="InterPro" id="IPR013685">
    <property type="entry name" value="POTRA_FtsQ_type"/>
</dbReference>
<dbReference type="PANTHER" id="PTHR37820">
    <property type="entry name" value="CELL DIVISION PROTEIN DIVIB"/>
    <property type="match status" value="1"/>
</dbReference>
<dbReference type="PROSITE" id="PS51779">
    <property type="entry name" value="POTRA"/>
    <property type="match status" value="1"/>
</dbReference>
<dbReference type="Proteomes" id="UP000824169">
    <property type="component" value="Unassembled WGS sequence"/>
</dbReference>
<dbReference type="InterPro" id="IPR034746">
    <property type="entry name" value="POTRA"/>
</dbReference>
<keyword evidence="7" id="KW-0131">Cell cycle</keyword>
<evidence type="ECO:0000256" key="4">
    <source>
        <dbReference type="ARBA" id="ARBA00022692"/>
    </source>
</evidence>
<feature type="transmembrane region" description="Helical" evidence="9">
    <location>
        <begin position="16"/>
        <end position="38"/>
    </location>
</feature>
<reference evidence="11" key="2">
    <citation type="journal article" date="2021" name="PeerJ">
        <title>Extensive microbial diversity within the chicken gut microbiome revealed by metagenomics and culture.</title>
        <authorList>
            <person name="Gilroy R."/>
            <person name="Ravi A."/>
            <person name="Getino M."/>
            <person name="Pursley I."/>
            <person name="Horton D.L."/>
            <person name="Alikhan N.F."/>
            <person name="Baker D."/>
            <person name="Gharbi K."/>
            <person name="Hall N."/>
            <person name="Watson M."/>
            <person name="Adriaenssens E.M."/>
            <person name="Foster-Nyarko E."/>
            <person name="Jarju S."/>
            <person name="Secka A."/>
            <person name="Antonio M."/>
            <person name="Oren A."/>
            <person name="Chaudhuri R.R."/>
            <person name="La Ragione R."/>
            <person name="Hildebrand F."/>
            <person name="Pallen M.J."/>
        </authorList>
    </citation>
    <scope>NUCLEOTIDE SEQUENCE</scope>
    <source>
        <strain evidence="11">CHK188-20938</strain>
    </source>
</reference>
<comment type="caution">
    <text evidence="11">The sequence shown here is derived from an EMBL/GenBank/DDBJ whole genome shotgun (WGS) entry which is preliminary data.</text>
</comment>
<evidence type="ECO:0000256" key="6">
    <source>
        <dbReference type="ARBA" id="ARBA00023136"/>
    </source>
</evidence>
<feature type="region of interest" description="Disordered" evidence="8">
    <location>
        <begin position="137"/>
        <end position="181"/>
    </location>
</feature>
<organism evidence="11 12">
    <name type="scientific">Candidatus Scatomonas pullistercoris</name>
    <dbReference type="NCBI Taxonomy" id="2840920"/>
    <lineage>
        <taxon>Bacteria</taxon>
        <taxon>Bacillati</taxon>
        <taxon>Bacillota</taxon>
        <taxon>Clostridia</taxon>
        <taxon>Lachnospirales</taxon>
        <taxon>Lachnospiraceae</taxon>
        <taxon>Lachnospiraceae incertae sedis</taxon>
        <taxon>Candidatus Scatomonas</taxon>
    </lineage>
</organism>
<dbReference type="EMBL" id="DVOO01000011">
    <property type="protein sequence ID" value="HIV24897.1"/>
    <property type="molecule type" value="Genomic_DNA"/>
</dbReference>
<dbReference type="InterPro" id="IPR050487">
    <property type="entry name" value="FtsQ_DivIB"/>
</dbReference>
<evidence type="ECO:0000256" key="2">
    <source>
        <dbReference type="ARBA" id="ARBA00022475"/>
    </source>
</evidence>
<evidence type="ECO:0000256" key="5">
    <source>
        <dbReference type="ARBA" id="ARBA00022989"/>
    </source>
</evidence>
<feature type="domain" description="POTRA" evidence="10">
    <location>
        <begin position="36"/>
        <end position="105"/>
    </location>
</feature>
<keyword evidence="4 9" id="KW-0812">Transmembrane</keyword>
<keyword evidence="3 11" id="KW-0132">Cell division</keyword>
<evidence type="ECO:0000256" key="8">
    <source>
        <dbReference type="SAM" id="MobiDB-lite"/>
    </source>
</evidence>
<keyword evidence="2" id="KW-1003">Cell membrane</keyword>
<protein>
    <submittedName>
        <fullName evidence="11">Cell division protein FtsQ/DivIB</fullName>
    </submittedName>
</protein>
<keyword evidence="6 9" id="KW-0472">Membrane</keyword>
<evidence type="ECO:0000259" key="10">
    <source>
        <dbReference type="PROSITE" id="PS51779"/>
    </source>
</evidence>
<dbReference type="PANTHER" id="PTHR37820:SF1">
    <property type="entry name" value="CELL DIVISION PROTEIN FTSQ"/>
    <property type="match status" value="1"/>
</dbReference>
<dbReference type="AlphaFoldDB" id="A0A9D1TAP8"/>
<evidence type="ECO:0000256" key="3">
    <source>
        <dbReference type="ARBA" id="ARBA00022618"/>
    </source>
</evidence>
<sequence>MSRKKKKKRSRKTRKIILCSVLGAAAAAVLLFWGLFYIREVEVVGNTRYTAEEVEDMVISGFLDHNSVWLSVFRRQINLEDVPFMESVEVEYLNRGSVRLFVTEKHPIGYVNLNGIRYYFDQEGLVLEAVHDSETLEPGGTALAGNAEENTSSSVSSGSVSSSAERSGTDSTEEQKAEGYSPALTDLPLVTGLSVDTAAVGEKLQVEDASVFNTIQALVRMMEKYSIQPDSIEFAEDLTVTLHYGDVQVRLGADTDLEEKMTRVAAILPELEGMSGVLHLEDFTEDTPNIVFGQE</sequence>